<accession>A0A9N9LIX1</accession>
<evidence type="ECO:0000256" key="1">
    <source>
        <dbReference type="SAM" id="MobiDB-lite"/>
    </source>
</evidence>
<feature type="compositionally biased region" description="Polar residues" evidence="1">
    <location>
        <begin position="121"/>
        <end position="131"/>
    </location>
</feature>
<sequence length="192" mass="21755">MPGLFNKELDSILLAWLNLSTENSNLRPIYLPAFAFFGIEEITEKQCANRYSSLVRGFNSRYGKDTNAARLTAETLRKEGSFVLKLAPVMEELICEKMERLKELDRQNLPPHLIGTKRARSTAQKRTINQVEEQKSSSISAKRRAKPASPQLAVVIKTGPDSANRRLIESEKTIRIMAVQLQQKDLEIQNKA</sequence>
<dbReference type="AlphaFoldDB" id="A0A9N9LIX1"/>
<comment type="caution">
    <text evidence="2">The sequence shown here is derived from an EMBL/GenBank/DDBJ whole genome shotgun (WGS) entry which is preliminary data.</text>
</comment>
<evidence type="ECO:0000313" key="2">
    <source>
        <dbReference type="EMBL" id="CAG8973421.1"/>
    </source>
</evidence>
<gene>
    <name evidence="2" type="ORF">HYALB_00006447</name>
</gene>
<organism evidence="2 3">
    <name type="scientific">Hymenoscyphus albidus</name>
    <dbReference type="NCBI Taxonomy" id="595503"/>
    <lineage>
        <taxon>Eukaryota</taxon>
        <taxon>Fungi</taxon>
        <taxon>Dikarya</taxon>
        <taxon>Ascomycota</taxon>
        <taxon>Pezizomycotina</taxon>
        <taxon>Leotiomycetes</taxon>
        <taxon>Helotiales</taxon>
        <taxon>Helotiaceae</taxon>
        <taxon>Hymenoscyphus</taxon>
    </lineage>
</organism>
<reference evidence="2" key="1">
    <citation type="submission" date="2021-07" db="EMBL/GenBank/DDBJ databases">
        <authorList>
            <person name="Durling M."/>
        </authorList>
    </citation>
    <scope>NUCLEOTIDE SEQUENCE</scope>
</reference>
<keyword evidence="3" id="KW-1185">Reference proteome</keyword>
<name>A0A9N9LIX1_9HELO</name>
<proteinExistence type="predicted"/>
<dbReference type="Proteomes" id="UP000701801">
    <property type="component" value="Unassembled WGS sequence"/>
</dbReference>
<evidence type="ECO:0000313" key="3">
    <source>
        <dbReference type="Proteomes" id="UP000701801"/>
    </source>
</evidence>
<protein>
    <submittedName>
        <fullName evidence="2">Uncharacterized protein</fullName>
    </submittedName>
</protein>
<dbReference type="EMBL" id="CAJVRM010000069">
    <property type="protein sequence ID" value="CAG8973421.1"/>
    <property type="molecule type" value="Genomic_DNA"/>
</dbReference>
<feature type="region of interest" description="Disordered" evidence="1">
    <location>
        <begin position="118"/>
        <end position="150"/>
    </location>
</feature>